<feature type="chain" id="PRO_5046755500" evidence="2">
    <location>
        <begin position="27"/>
        <end position="337"/>
    </location>
</feature>
<name>A0ABW6K241_9BACI</name>
<protein>
    <submittedName>
        <fullName evidence="4">S-layer homology domain-containing protein</fullName>
    </submittedName>
</protein>
<dbReference type="Pfam" id="PF00395">
    <property type="entry name" value="SLH"/>
    <property type="match status" value="3"/>
</dbReference>
<evidence type="ECO:0000256" key="2">
    <source>
        <dbReference type="SAM" id="SignalP"/>
    </source>
</evidence>
<dbReference type="EMBL" id="JBIACJ010000012">
    <property type="protein sequence ID" value="MFE8698246.1"/>
    <property type="molecule type" value="Genomic_DNA"/>
</dbReference>
<evidence type="ECO:0000313" key="5">
    <source>
        <dbReference type="Proteomes" id="UP001601058"/>
    </source>
</evidence>
<feature type="domain" description="SLH" evidence="3">
    <location>
        <begin position="26"/>
        <end position="89"/>
    </location>
</feature>
<dbReference type="Proteomes" id="UP001601058">
    <property type="component" value="Unassembled WGS sequence"/>
</dbReference>
<evidence type="ECO:0000256" key="1">
    <source>
        <dbReference type="ARBA" id="ARBA00022729"/>
    </source>
</evidence>
<comment type="caution">
    <text evidence="4">The sequence shown here is derived from an EMBL/GenBank/DDBJ whole genome shotgun (WGS) entry which is preliminary data.</text>
</comment>
<feature type="signal peptide" evidence="2">
    <location>
        <begin position="1"/>
        <end position="26"/>
    </location>
</feature>
<dbReference type="InterPro" id="IPR051465">
    <property type="entry name" value="Cell_Envelope_Struct_Comp"/>
</dbReference>
<proteinExistence type="predicted"/>
<sequence>MKKLSAVLLVFSLLISAFLAVPVAEAQSKFKDVTDKHWAVKEIEFLSGKKVIQGYPDGTFKPNDNLTRMQIALMVSREKNYNLTDRSDPKLKDINKGQTNYNVVSAVMAEGIFKDVVNNNQFKPNAYVTRAEMASIMARAYNLTGGSSYQFKDVTSKHWAYSYVQAVATNQITIGYNDGTFKPDNLLTRSQFSAMMARILDKSFRSPSKINRETVINSMVSNYEYAKLSNTSASFNAWNPGSIHSYQVLMDLQNPSNMVFTIKAWSDPSVPNSDRIPTSVNKALQMMIPSGASTIYGIVNSVAKTGSSSDLNKDYSFDGYSVKVKFNGSAILIYFTN</sequence>
<keyword evidence="1 2" id="KW-0732">Signal</keyword>
<dbReference type="PROSITE" id="PS51272">
    <property type="entry name" value="SLH"/>
    <property type="match status" value="3"/>
</dbReference>
<dbReference type="PANTHER" id="PTHR43308">
    <property type="entry name" value="OUTER MEMBRANE PROTEIN ALPHA-RELATED"/>
    <property type="match status" value="1"/>
</dbReference>
<feature type="domain" description="SLH" evidence="3">
    <location>
        <begin position="147"/>
        <end position="210"/>
    </location>
</feature>
<feature type="domain" description="SLH" evidence="3">
    <location>
        <begin position="90"/>
        <end position="146"/>
    </location>
</feature>
<dbReference type="InterPro" id="IPR001119">
    <property type="entry name" value="SLH_dom"/>
</dbReference>
<keyword evidence="5" id="KW-1185">Reference proteome</keyword>
<organism evidence="4 5">
    <name type="scientific">Cytobacillus mangrovibacter</name>
    <dbReference type="NCBI Taxonomy" id="3299024"/>
    <lineage>
        <taxon>Bacteria</taxon>
        <taxon>Bacillati</taxon>
        <taxon>Bacillota</taxon>
        <taxon>Bacilli</taxon>
        <taxon>Bacillales</taxon>
        <taxon>Bacillaceae</taxon>
        <taxon>Cytobacillus</taxon>
    </lineage>
</organism>
<gene>
    <name evidence="4" type="ORF">ACFYKT_18140</name>
</gene>
<accession>A0ABW6K241</accession>
<dbReference type="PANTHER" id="PTHR43308:SF5">
    <property type="entry name" value="S-LAYER PROTEIN _ PEPTIDOGLYCAN ENDO-BETA-N-ACETYLGLUCOSAMINIDASE"/>
    <property type="match status" value="1"/>
</dbReference>
<reference evidence="4 5" key="1">
    <citation type="submission" date="2024-08" db="EMBL/GenBank/DDBJ databases">
        <title>Two novel Cytobacillus novel species.</title>
        <authorList>
            <person name="Liu G."/>
        </authorList>
    </citation>
    <scope>NUCLEOTIDE SEQUENCE [LARGE SCALE GENOMIC DNA]</scope>
    <source>
        <strain evidence="4 5">FJAT-53684</strain>
    </source>
</reference>
<dbReference type="RefSeq" id="WP_389222457.1">
    <property type="nucleotide sequence ID" value="NZ_JBIACJ010000012.1"/>
</dbReference>
<evidence type="ECO:0000259" key="3">
    <source>
        <dbReference type="PROSITE" id="PS51272"/>
    </source>
</evidence>
<evidence type="ECO:0000313" key="4">
    <source>
        <dbReference type="EMBL" id="MFE8698246.1"/>
    </source>
</evidence>